<feature type="domain" description="XPG N-terminal" evidence="13">
    <location>
        <begin position="1"/>
        <end position="100"/>
    </location>
</feature>
<keyword evidence="8" id="KW-0234">DNA repair</keyword>
<feature type="domain" description="XPG-I" evidence="12">
    <location>
        <begin position="119"/>
        <end position="189"/>
    </location>
</feature>
<dbReference type="SUPFAM" id="SSF47807">
    <property type="entry name" value="5' to 3' exonuclease, C-terminal subdomain"/>
    <property type="match status" value="1"/>
</dbReference>
<keyword evidence="15" id="KW-1185">Reference proteome</keyword>
<dbReference type="GO" id="GO:0006281">
    <property type="term" value="P:DNA repair"/>
    <property type="evidence" value="ECO:0007669"/>
    <property type="project" value="UniProtKB-KW"/>
</dbReference>
<evidence type="ECO:0000256" key="1">
    <source>
        <dbReference type="ARBA" id="ARBA00001946"/>
    </source>
</evidence>
<evidence type="ECO:0000313" key="14">
    <source>
        <dbReference type="EMBL" id="VVC30027.1"/>
    </source>
</evidence>
<dbReference type="FunFam" id="1.10.150.20:FF:000030">
    <property type="entry name" value="Flap endonuclease GEN-like 1"/>
    <property type="match status" value="1"/>
</dbReference>
<keyword evidence="3" id="KW-0479">Metal-binding</keyword>
<dbReference type="Gene3D" id="3.40.50.1010">
    <property type="entry name" value="5'-nuclease"/>
    <property type="match status" value="1"/>
</dbReference>
<dbReference type="Gene3D" id="1.10.150.20">
    <property type="entry name" value="5' to 3' exonuclease, C-terminal subdomain"/>
    <property type="match status" value="1"/>
</dbReference>
<dbReference type="OrthoDB" id="2959108at2759"/>
<dbReference type="AlphaFoldDB" id="A0A5E4MHX6"/>
<reference evidence="14 15" key="1">
    <citation type="submission" date="2019-08" db="EMBL/GenBank/DDBJ databases">
        <authorList>
            <person name="Alioto T."/>
            <person name="Alioto T."/>
            <person name="Gomez Garrido J."/>
        </authorList>
    </citation>
    <scope>NUCLEOTIDE SEQUENCE [LARGE SCALE GENOMIC DNA]</scope>
</reference>
<dbReference type="InterPro" id="IPR029060">
    <property type="entry name" value="PIN-like_dom_sf"/>
</dbReference>
<feature type="transmembrane region" description="Helical" evidence="11">
    <location>
        <begin position="55"/>
        <end position="73"/>
    </location>
</feature>
<evidence type="ECO:0000256" key="8">
    <source>
        <dbReference type="ARBA" id="ARBA00023204"/>
    </source>
</evidence>
<keyword evidence="2" id="KW-0540">Nuclease</keyword>
<comment type="cofactor">
    <cofactor evidence="1">
        <name>Mg(2+)</name>
        <dbReference type="ChEBI" id="CHEBI:18420"/>
    </cofactor>
</comment>
<dbReference type="InterPro" id="IPR008918">
    <property type="entry name" value="HhH2"/>
</dbReference>
<dbReference type="PANTHER" id="PTHR11081:SF70">
    <property type="entry name" value="FLAP ENDONUCLEASE GEN HOMOLOG 1"/>
    <property type="match status" value="1"/>
</dbReference>
<dbReference type="SMART" id="SM00279">
    <property type="entry name" value="HhH2"/>
    <property type="match status" value="1"/>
</dbReference>
<keyword evidence="4 14" id="KW-0255">Endonuclease</keyword>
<dbReference type="SUPFAM" id="SSF88723">
    <property type="entry name" value="PIN domain-like"/>
    <property type="match status" value="1"/>
</dbReference>
<dbReference type="PANTHER" id="PTHR11081">
    <property type="entry name" value="FLAP ENDONUCLEASE FAMILY MEMBER"/>
    <property type="match status" value="1"/>
</dbReference>
<evidence type="ECO:0000259" key="12">
    <source>
        <dbReference type="SMART" id="SM00484"/>
    </source>
</evidence>
<evidence type="ECO:0000256" key="11">
    <source>
        <dbReference type="SAM" id="Phobius"/>
    </source>
</evidence>
<evidence type="ECO:0000256" key="10">
    <source>
        <dbReference type="ARBA" id="ARBA00038112"/>
    </source>
</evidence>
<evidence type="ECO:0000256" key="6">
    <source>
        <dbReference type="ARBA" id="ARBA00022801"/>
    </source>
</evidence>
<dbReference type="Proteomes" id="UP000325440">
    <property type="component" value="Unassembled WGS sequence"/>
</dbReference>
<evidence type="ECO:0000259" key="13">
    <source>
        <dbReference type="SMART" id="SM00485"/>
    </source>
</evidence>
<dbReference type="GO" id="GO:0046872">
    <property type="term" value="F:metal ion binding"/>
    <property type="evidence" value="ECO:0007669"/>
    <property type="project" value="UniProtKB-KW"/>
</dbReference>
<dbReference type="EMBL" id="CABPRJ010000503">
    <property type="protein sequence ID" value="VVC30027.1"/>
    <property type="molecule type" value="Genomic_DNA"/>
</dbReference>
<evidence type="ECO:0000313" key="15">
    <source>
        <dbReference type="Proteomes" id="UP000325440"/>
    </source>
</evidence>
<dbReference type="GO" id="GO:0017108">
    <property type="term" value="F:5'-flap endonuclease activity"/>
    <property type="evidence" value="ECO:0007669"/>
    <property type="project" value="UniProtKB-ARBA"/>
</dbReference>
<name>A0A5E4MHX6_9HEMI</name>
<sequence>MGVKNLWSLLTPVSEKMPLWDLQGKAIAIDLSGWVCDSENCSQTTNQKNMYLRNLFFRTSTLLLIGAIPIFVLEGEVPIMKQVTIEKRVNGNNNEKSKKNNIVRKRLNLLQKQCERLLNIMGVTCVYSPGEAEQLCAILNKNGIVNGVVTQDSDCFLYGARIIYRNFNASRNGSVEVYSMESIEKNLKIGRNKMIALSLLCGCDYDEKGVIGIGKETAIKFLQSLDDDIVLDRMRHWRNNLVLNAAEKDIKSQTNFLKLELKIRKKAIENQSFPSEAVIDEFLIVPPYPEVTAKWVLPDINSFVEFALSKLCWEKQYAINKFLPLLTRWHLMHDDNLQANILLNKIIKKRVHKGIKSYEIKWNNYDLTTIEPLAAVQLRYSKEVLIYEDIDSKFSNKTKRKGMVYDTELIDVTNKLSSIKISNKHINMRKKNEAIDKNKFKGPLDKFLVKEITKDDSLTLSDFECDSVDLDLSSIVNGIIVP</sequence>
<dbReference type="GO" id="GO:0008821">
    <property type="term" value="F:crossover junction DNA endonuclease activity"/>
    <property type="evidence" value="ECO:0007669"/>
    <property type="project" value="UniProtKB-ARBA"/>
</dbReference>
<dbReference type="InterPro" id="IPR006084">
    <property type="entry name" value="XPG/Rad2"/>
</dbReference>
<dbReference type="SMART" id="SM00484">
    <property type="entry name" value="XPGI"/>
    <property type="match status" value="1"/>
</dbReference>
<evidence type="ECO:0000256" key="7">
    <source>
        <dbReference type="ARBA" id="ARBA00022842"/>
    </source>
</evidence>
<dbReference type="GO" id="GO:0000400">
    <property type="term" value="F:four-way junction DNA binding"/>
    <property type="evidence" value="ECO:0007669"/>
    <property type="project" value="TreeGrafter"/>
</dbReference>
<organism evidence="14 15">
    <name type="scientific">Cinara cedri</name>
    <dbReference type="NCBI Taxonomy" id="506608"/>
    <lineage>
        <taxon>Eukaryota</taxon>
        <taxon>Metazoa</taxon>
        <taxon>Ecdysozoa</taxon>
        <taxon>Arthropoda</taxon>
        <taxon>Hexapoda</taxon>
        <taxon>Insecta</taxon>
        <taxon>Pterygota</taxon>
        <taxon>Neoptera</taxon>
        <taxon>Paraneoptera</taxon>
        <taxon>Hemiptera</taxon>
        <taxon>Sternorrhyncha</taxon>
        <taxon>Aphidomorpha</taxon>
        <taxon>Aphidoidea</taxon>
        <taxon>Aphididae</taxon>
        <taxon>Lachninae</taxon>
        <taxon>Cinara</taxon>
    </lineage>
</organism>
<evidence type="ECO:0000256" key="9">
    <source>
        <dbReference type="ARBA" id="ARBA00023242"/>
    </source>
</evidence>
<keyword evidence="14" id="KW-0269">Exonuclease</keyword>
<dbReference type="Pfam" id="PF00752">
    <property type="entry name" value="XPG_N"/>
    <property type="match status" value="1"/>
</dbReference>
<dbReference type="InterPro" id="IPR006086">
    <property type="entry name" value="XPG-I_dom"/>
</dbReference>
<keyword evidence="11" id="KW-1133">Transmembrane helix</keyword>
<keyword evidence="9" id="KW-0539">Nucleus</keyword>
<dbReference type="GO" id="GO:0004527">
    <property type="term" value="F:exonuclease activity"/>
    <property type="evidence" value="ECO:0007669"/>
    <property type="project" value="UniProtKB-KW"/>
</dbReference>
<comment type="similarity">
    <text evidence="10">Belongs to the XPG/RAD2 endonuclease family. GEN subfamily.</text>
</comment>
<dbReference type="CDD" id="cd09869">
    <property type="entry name" value="PIN_GEN1"/>
    <property type="match status" value="1"/>
</dbReference>
<evidence type="ECO:0000256" key="3">
    <source>
        <dbReference type="ARBA" id="ARBA00022723"/>
    </source>
</evidence>
<keyword evidence="11" id="KW-0812">Transmembrane</keyword>
<proteinExistence type="inferred from homology"/>
<evidence type="ECO:0000256" key="5">
    <source>
        <dbReference type="ARBA" id="ARBA00022763"/>
    </source>
</evidence>
<evidence type="ECO:0000256" key="2">
    <source>
        <dbReference type="ARBA" id="ARBA00022722"/>
    </source>
</evidence>
<keyword evidence="11" id="KW-0472">Membrane</keyword>
<dbReference type="Pfam" id="PF00867">
    <property type="entry name" value="XPG_I"/>
    <property type="match status" value="1"/>
</dbReference>
<keyword evidence="7" id="KW-0460">Magnesium</keyword>
<dbReference type="InterPro" id="IPR036279">
    <property type="entry name" value="5-3_exonuclease_C_sf"/>
</dbReference>
<gene>
    <name evidence="14" type="ORF">CINCED_3A001523</name>
</gene>
<protein>
    <submittedName>
        <fullName evidence="14">XPG-I domain,XPG/Rad2 endonuclease,PIN domain-like,5'-3' exonuclease, C-terminal domain,XPG N</fullName>
    </submittedName>
</protein>
<dbReference type="PRINTS" id="PR00853">
    <property type="entry name" value="XPGRADSUPER"/>
</dbReference>
<dbReference type="SMART" id="SM00485">
    <property type="entry name" value="XPGN"/>
    <property type="match status" value="1"/>
</dbReference>
<keyword evidence="6" id="KW-0378">Hydrolase</keyword>
<dbReference type="InterPro" id="IPR006085">
    <property type="entry name" value="XPG_DNA_repair_N"/>
</dbReference>
<evidence type="ECO:0000256" key="4">
    <source>
        <dbReference type="ARBA" id="ARBA00022759"/>
    </source>
</evidence>
<keyword evidence="5" id="KW-0227">DNA damage</keyword>
<accession>A0A5E4MHX6</accession>